<dbReference type="Proteomes" id="UP001361239">
    <property type="component" value="Unassembled WGS sequence"/>
</dbReference>
<feature type="region of interest" description="Disordered" evidence="1">
    <location>
        <begin position="1"/>
        <end position="54"/>
    </location>
</feature>
<accession>A0ABU8RZ62</accession>
<protein>
    <submittedName>
        <fullName evidence="2">Uncharacterized protein</fullName>
    </submittedName>
</protein>
<comment type="caution">
    <text evidence="2">The sequence shown here is derived from an EMBL/GenBank/DDBJ whole genome shotgun (WGS) entry which is preliminary data.</text>
</comment>
<evidence type="ECO:0000313" key="2">
    <source>
        <dbReference type="EMBL" id="MEJ5978371.1"/>
    </source>
</evidence>
<evidence type="ECO:0000256" key="1">
    <source>
        <dbReference type="SAM" id="MobiDB-lite"/>
    </source>
</evidence>
<keyword evidence="3" id="KW-1185">Reference proteome</keyword>
<sequence>MANNPAETVDRTNKNPAHQTGEDKGVIKAPQQTDATMAGKDLPRGSEKETHARK</sequence>
<organism evidence="2 3">
    <name type="scientific">Novosphingobium anseongense</name>
    <dbReference type="NCBI Taxonomy" id="3133436"/>
    <lineage>
        <taxon>Bacteria</taxon>
        <taxon>Pseudomonadati</taxon>
        <taxon>Pseudomonadota</taxon>
        <taxon>Alphaproteobacteria</taxon>
        <taxon>Sphingomonadales</taxon>
        <taxon>Sphingomonadaceae</taxon>
        <taxon>Novosphingobium</taxon>
    </lineage>
</organism>
<feature type="compositionally biased region" description="Basic and acidic residues" evidence="1">
    <location>
        <begin position="41"/>
        <end position="54"/>
    </location>
</feature>
<proteinExistence type="predicted"/>
<dbReference type="RefSeq" id="WP_339588297.1">
    <property type="nucleotide sequence ID" value="NZ_JBBHJZ010000003.1"/>
</dbReference>
<dbReference type="EMBL" id="JBBHJZ010000003">
    <property type="protein sequence ID" value="MEJ5978371.1"/>
    <property type="molecule type" value="Genomic_DNA"/>
</dbReference>
<name>A0ABU8RZ62_9SPHN</name>
<reference evidence="2 3" key="1">
    <citation type="submission" date="2024-03" db="EMBL/GenBank/DDBJ databases">
        <authorList>
            <person name="Jo J.-H."/>
        </authorList>
    </citation>
    <scope>NUCLEOTIDE SEQUENCE [LARGE SCALE GENOMIC DNA]</scope>
    <source>
        <strain evidence="2 3">PS1R-30</strain>
    </source>
</reference>
<evidence type="ECO:0000313" key="3">
    <source>
        <dbReference type="Proteomes" id="UP001361239"/>
    </source>
</evidence>
<gene>
    <name evidence="2" type="ORF">WG901_17085</name>
</gene>